<proteinExistence type="predicted"/>
<protein>
    <recommendedName>
        <fullName evidence="3">CARD domain-containing protein</fullName>
    </recommendedName>
</protein>
<evidence type="ECO:0008006" key="3">
    <source>
        <dbReference type="Google" id="ProtNLM"/>
    </source>
</evidence>
<gene>
    <name evidence="1" type="ORF">PABY_24360</name>
</gene>
<evidence type="ECO:0000313" key="1">
    <source>
        <dbReference type="EMBL" id="BES82869.1"/>
    </source>
</evidence>
<name>A0ABN6ZRP9_9CREN</name>
<organism evidence="1 2">
    <name type="scientific">Pyrodictium abyssi</name>
    <dbReference type="NCBI Taxonomy" id="54256"/>
    <lineage>
        <taxon>Archaea</taxon>
        <taxon>Thermoproteota</taxon>
        <taxon>Thermoprotei</taxon>
        <taxon>Desulfurococcales</taxon>
        <taxon>Pyrodictiaceae</taxon>
        <taxon>Pyrodictium</taxon>
    </lineage>
</organism>
<accession>A0ABN6ZRP9</accession>
<reference evidence="1 2" key="1">
    <citation type="submission" date="2023-09" db="EMBL/GenBank/DDBJ databases">
        <title>Pyrofollis japonicus gen. nov. sp. nov., a novel member of the family Pyrodictiaceae isolated from the Iheya North hydrothermal field.</title>
        <authorList>
            <person name="Miyazaki U."/>
            <person name="Sanari M."/>
            <person name="Tame A."/>
            <person name="Kitajima M."/>
            <person name="Okamoto A."/>
            <person name="Sawayama S."/>
            <person name="Miyazaki J."/>
            <person name="Takai K."/>
            <person name="Nakagawa S."/>
        </authorList>
    </citation>
    <scope>NUCLEOTIDE SEQUENCE [LARGE SCALE GENOMIC DNA]</scope>
    <source>
        <strain evidence="1 2">AV2</strain>
    </source>
</reference>
<dbReference type="EMBL" id="AP028907">
    <property type="protein sequence ID" value="BES82869.1"/>
    <property type="molecule type" value="Genomic_DNA"/>
</dbReference>
<dbReference type="GeneID" id="89290440"/>
<evidence type="ECO:0000313" key="2">
    <source>
        <dbReference type="Proteomes" id="UP001341135"/>
    </source>
</evidence>
<dbReference type="Proteomes" id="UP001341135">
    <property type="component" value="Chromosome"/>
</dbReference>
<sequence length="74" mass="8627">MARVGAATKRATILHRVEAEIKEILRRYNVESLEELDKMIALGEIDETDALDDLIRLDHLLWLRDQLRGKRSRS</sequence>
<keyword evidence="2" id="KW-1185">Reference proteome</keyword>
<dbReference type="RefSeq" id="WP_338250608.1">
    <property type="nucleotide sequence ID" value="NZ_AP028907.1"/>
</dbReference>